<name>A0AAV4W352_9ARAC</name>
<sequence>MGDDSGTVTVTAVPLTHIAIEFHGQVTTHIGHLLSYITLHPKESLELIIYYNPHLFNLSAPLTPNLRTTASIPFSLDRHIQEP</sequence>
<gene>
    <name evidence="1" type="ORF">CDAR_75741</name>
</gene>
<organism evidence="1 2">
    <name type="scientific">Caerostris darwini</name>
    <dbReference type="NCBI Taxonomy" id="1538125"/>
    <lineage>
        <taxon>Eukaryota</taxon>
        <taxon>Metazoa</taxon>
        <taxon>Ecdysozoa</taxon>
        <taxon>Arthropoda</taxon>
        <taxon>Chelicerata</taxon>
        <taxon>Arachnida</taxon>
        <taxon>Araneae</taxon>
        <taxon>Araneomorphae</taxon>
        <taxon>Entelegynae</taxon>
        <taxon>Araneoidea</taxon>
        <taxon>Araneidae</taxon>
        <taxon>Caerostris</taxon>
    </lineage>
</organism>
<keyword evidence="2" id="KW-1185">Reference proteome</keyword>
<accession>A0AAV4W352</accession>
<comment type="caution">
    <text evidence="1">The sequence shown here is derived from an EMBL/GenBank/DDBJ whole genome shotgun (WGS) entry which is preliminary data.</text>
</comment>
<proteinExistence type="predicted"/>
<reference evidence="1 2" key="1">
    <citation type="submission" date="2021-06" db="EMBL/GenBank/DDBJ databases">
        <title>Caerostris darwini draft genome.</title>
        <authorList>
            <person name="Kono N."/>
            <person name="Arakawa K."/>
        </authorList>
    </citation>
    <scope>NUCLEOTIDE SEQUENCE [LARGE SCALE GENOMIC DNA]</scope>
</reference>
<evidence type="ECO:0000313" key="1">
    <source>
        <dbReference type="EMBL" id="GIY76083.1"/>
    </source>
</evidence>
<dbReference type="AlphaFoldDB" id="A0AAV4W352"/>
<evidence type="ECO:0000313" key="2">
    <source>
        <dbReference type="Proteomes" id="UP001054837"/>
    </source>
</evidence>
<dbReference type="EMBL" id="BPLQ01013948">
    <property type="protein sequence ID" value="GIY76083.1"/>
    <property type="molecule type" value="Genomic_DNA"/>
</dbReference>
<protein>
    <submittedName>
        <fullName evidence="1">Uncharacterized protein</fullName>
    </submittedName>
</protein>
<dbReference type="Proteomes" id="UP001054837">
    <property type="component" value="Unassembled WGS sequence"/>
</dbReference>